<feature type="transmembrane region" description="Helical" evidence="2">
    <location>
        <begin position="91"/>
        <end position="124"/>
    </location>
</feature>
<dbReference type="Pfam" id="PF14017">
    <property type="entry name" value="DUF4233"/>
    <property type="match status" value="1"/>
</dbReference>
<dbReference type="EMBL" id="VYSA01000001">
    <property type="protein sequence ID" value="KAA9110431.1"/>
    <property type="molecule type" value="Genomic_DNA"/>
</dbReference>
<evidence type="ECO:0000256" key="1">
    <source>
        <dbReference type="SAM" id="MobiDB-lite"/>
    </source>
</evidence>
<protein>
    <submittedName>
        <fullName evidence="3">DUF4233 domain-containing protein</fullName>
    </submittedName>
</protein>
<keyword evidence="2" id="KW-0472">Membrane</keyword>
<evidence type="ECO:0000313" key="3">
    <source>
        <dbReference type="EMBL" id="KAA9110431.1"/>
    </source>
</evidence>
<proteinExistence type="predicted"/>
<dbReference type="AlphaFoldDB" id="A0A5J5J2Y5"/>
<feature type="compositionally biased region" description="Low complexity" evidence="1">
    <location>
        <begin position="1"/>
        <end position="16"/>
    </location>
</feature>
<dbReference type="Proteomes" id="UP000325827">
    <property type="component" value="Unassembled WGS sequence"/>
</dbReference>
<reference evidence="4" key="1">
    <citation type="submission" date="2019-09" db="EMBL/GenBank/DDBJ databases">
        <title>Mumia zhuanghuii sp. nov. isolated from the intestinal contents of plateau pika (Ochotona curzoniae) in the Qinghai-Tibet plateau of China.</title>
        <authorList>
            <person name="Tian Z."/>
        </authorList>
    </citation>
    <scope>NUCLEOTIDE SEQUENCE [LARGE SCALE GENOMIC DNA]</scope>
    <source>
        <strain evidence="4">JCM 30598</strain>
    </source>
</reference>
<sequence length="148" mass="15301">MSASADPADPTGGADAPKPRRPRRARGAAESLGSIVLAAEAVIVFLGGLVVFGLRALPDAIEPWWGVVGGTVLAIVMLLTGGVLRHRWGIVLGWVLQVIVALAAFLVPAFLIVALIFGGMWAYATIKGASLDARNARLAQDPGIPNGD</sequence>
<comment type="caution">
    <text evidence="3">The sequence shown here is derived from an EMBL/GenBank/DDBJ whole genome shotgun (WGS) entry which is preliminary data.</text>
</comment>
<feature type="region of interest" description="Disordered" evidence="1">
    <location>
        <begin position="1"/>
        <end position="23"/>
    </location>
</feature>
<evidence type="ECO:0000313" key="4">
    <source>
        <dbReference type="Proteomes" id="UP000325827"/>
    </source>
</evidence>
<accession>A0A5J5J2Y5</accession>
<keyword evidence="2" id="KW-1133">Transmembrane helix</keyword>
<evidence type="ECO:0000256" key="2">
    <source>
        <dbReference type="SAM" id="Phobius"/>
    </source>
</evidence>
<feature type="transmembrane region" description="Helical" evidence="2">
    <location>
        <begin position="64"/>
        <end position="84"/>
    </location>
</feature>
<name>A0A5J5J2Y5_9MICO</name>
<keyword evidence="2" id="KW-0812">Transmembrane</keyword>
<dbReference type="OrthoDB" id="3267755at2"/>
<keyword evidence="4" id="KW-1185">Reference proteome</keyword>
<gene>
    <name evidence="3" type="ORF">F6B43_01710</name>
</gene>
<organism evidence="3 4">
    <name type="scientific">Microbacterium rhizomatis</name>
    <dbReference type="NCBI Taxonomy" id="1631477"/>
    <lineage>
        <taxon>Bacteria</taxon>
        <taxon>Bacillati</taxon>
        <taxon>Actinomycetota</taxon>
        <taxon>Actinomycetes</taxon>
        <taxon>Micrococcales</taxon>
        <taxon>Microbacteriaceae</taxon>
        <taxon>Microbacterium</taxon>
    </lineage>
</organism>
<dbReference type="InterPro" id="IPR025327">
    <property type="entry name" value="DUF4233"/>
</dbReference>
<dbReference type="RefSeq" id="WP_150447207.1">
    <property type="nucleotide sequence ID" value="NZ_VYSA01000001.1"/>
</dbReference>
<feature type="transmembrane region" description="Helical" evidence="2">
    <location>
        <begin position="28"/>
        <end position="52"/>
    </location>
</feature>